<dbReference type="AlphaFoldDB" id="A0A7I7US55"/>
<evidence type="ECO:0008006" key="4">
    <source>
        <dbReference type="Google" id="ProtNLM"/>
    </source>
</evidence>
<proteinExistence type="predicted"/>
<keyword evidence="1" id="KW-0812">Transmembrane</keyword>
<dbReference type="PROSITE" id="PS51257">
    <property type="entry name" value="PROKAR_LIPOPROTEIN"/>
    <property type="match status" value="1"/>
</dbReference>
<name>A0A7I7US55_MYCPV</name>
<keyword evidence="1" id="KW-1133">Transmembrane helix</keyword>
<dbReference type="Proteomes" id="UP000467252">
    <property type="component" value="Chromosome"/>
</dbReference>
<feature type="transmembrane region" description="Helical" evidence="1">
    <location>
        <begin position="14"/>
        <end position="34"/>
    </location>
</feature>
<reference evidence="2 3" key="1">
    <citation type="journal article" date="2019" name="Emerg. Microbes Infect.">
        <title>Comprehensive subspecies identification of 175 nontuberculous mycobacteria species based on 7547 genomic profiles.</title>
        <authorList>
            <person name="Matsumoto Y."/>
            <person name="Kinjo T."/>
            <person name="Motooka D."/>
            <person name="Nabeya D."/>
            <person name="Jung N."/>
            <person name="Uechi K."/>
            <person name="Horii T."/>
            <person name="Iida T."/>
            <person name="Fujita J."/>
            <person name="Nakamura S."/>
        </authorList>
    </citation>
    <scope>NUCLEOTIDE SEQUENCE [LARGE SCALE GENOMIC DNA]</scope>
    <source>
        <strain evidence="2 3">JCM 6370</strain>
    </source>
</reference>
<organism evidence="2 3">
    <name type="scientific">Mycolicibacterium pulveris</name>
    <name type="common">Mycobacterium pulveris</name>
    <dbReference type="NCBI Taxonomy" id="36813"/>
    <lineage>
        <taxon>Bacteria</taxon>
        <taxon>Bacillati</taxon>
        <taxon>Actinomycetota</taxon>
        <taxon>Actinomycetes</taxon>
        <taxon>Mycobacteriales</taxon>
        <taxon>Mycobacteriaceae</taxon>
        <taxon>Mycolicibacterium</taxon>
    </lineage>
</organism>
<keyword evidence="1" id="KW-0472">Membrane</keyword>
<dbReference type="RefSeq" id="WP_163904241.1">
    <property type="nucleotide sequence ID" value="NZ_AP022599.1"/>
</dbReference>
<gene>
    <name evidence="2" type="ORF">MPUL_45770</name>
</gene>
<keyword evidence="3" id="KW-1185">Reference proteome</keyword>
<evidence type="ECO:0000256" key="1">
    <source>
        <dbReference type="SAM" id="Phobius"/>
    </source>
</evidence>
<evidence type="ECO:0000313" key="2">
    <source>
        <dbReference type="EMBL" id="BBY83419.1"/>
    </source>
</evidence>
<dbReference type="EMBL" id="AP022599">
    <property type="protein sequence ID" value="BBY83419.1"/>
    <property type="molecule type" value="Genomic_DNA"/>
</dbReference>
<protein>
    <recommendedName>
        <fullName evidence="4">Mce family protein</fullName>
    </recommendedName>
</protein>
<sequence length="342" mass="36183">MLVRGTDDEQARRLTITGVVVTACLVAAVLLVAMNPFAARPSDRIFVAIDVPYIGEGVRDGTAVVMHGVEIGRVVDVVSRSGRGVRLDTELMKASASGLTDTMSIDYRPVNYFGVTGINVVANAGGESLRDGMLISTTPRANATLQALLSRLGSVAAGAVTPKLVSVIDRAVRYTDALNPLVETMLIALDSVARVQTVSTARLLANATGVSVGFTPWVDSVGSAGDDFVRGGNFGALSDEDWENVTFATLDFGSTEIFGIAGRILTKYVDDLLPAIDSVKLLMDPVPALFRPAEFGQTLVDLRTRFEKMFGGTPEQRALNVRIVLDKIPGVAAPLGLMGASR</sequence>
<evidence type="ECO:0000313" key="3">
    <source>
        <dbReference type="Proteomes" id="UP000467252"/>
    </source>
</evidence>
<accession>A0A7I7US55</accession>